<comment type="subcellular location">
    <subcellularLocation>
        <location evidence="1">Membrane</location>
        <topology evidence="1">Multi-pass membrane protein</topology>
    </subcellularLocation>
</comment>
<name>A0ABS2DNF1_9BACI</name>
<dbReference type="RefSeq" id="WP_204204383.1">
    <property type="nucleotide sequence ID" value="NZ_JAFELM010000036.1"/>
</dbReference>
<evidence type="ECO:0000256" key="5">
    <source>
        <dbReference type="SAM" id="Phobius"/>
    </source>
</evidence>
<protein>
    <submittedName>
        <fullName evidence="6">DUF4870 domain-containing protein</fullName>
    </submittedName>
</protein>
<dbReference type="EMBL" id="JAFELM010000036">
    <property type="protein sequence ID" value="MBM6619031.1"/>
    <property type="molecule type" value="Genomic_DNA"/>
</dbReference>
<evidence type="ECO:0000256" key="3">
    <source>
        <dbReference type="ARBA" id="ARBA00022989"/>
    </source>
</evidence>
<evidence type="ECO:0000313" key="7">
    <source>
        <dbReference type="Proteomes" id="UP001518925"/>
    </source>
</evidence>
<accession>A0ABS2DNF1</accession>
<organism evidence="6 7">
    <name type="scientific">Bacillus suaedaesalsae</name>
    <dbReference type="NCBI Taxonomy" id="2810349"/>
    <lineage>
        <taxon>Bacteria</taxon>
        <taxon>Bacillati</taxon>
        <taxon>Bacillota</taxon>
        <taxon>Bacilli</taxon>
        <taxon>Bacillales</taxon>
        <taxon>Bacillaceae</taxon>
        <taxon>Bacillus</taxon>
    </lineage>
</organism>
<dbReference type="InterPro" id="IPR019109">
    <property type="entry name" value="MamF_MmsF"/>
</dbReference>
<dbReference type="Pfam" id="PF09685">
    <property type="entry name" value="MamF_MmsF"/>
    <property type="match status" value="1"/>
</dbReference>
<feature type="transmembrane region" description="Helical" evidence="5">
    <location>
        <begin position="12"/>
        <end position="32"/>
    </location>
</feature>
<comment type="caution">
    <text evidence="6">The sequence shown here is derived from an EMBL/GenBank/DDBJ whole genome shotgun (WGS) entry which is preliminary data.</text>
</comment>
<evidence type="ECO:0000256" key="1">
    <source>
        <dbReference type="ARBA" id="ARBA00004141"/>
    </source>
</evidence>
<keyword evidence="4 5" id="KW-0472">Membrane</keyword>
<dbReference type="Proteomes" id="UP001518925">
    <property type="component" value="Unassembled WGS sequence"/>
</dbReference>
<feature type="transmembrane region" description="Helical" evidence="5">
    <location>
        <begin position="44"/>
        <end position="67"/>
    </location>
</feature>
<keyword evidence="7" id="KW-1185">Reference proteome</keyword>
<evidence type="ECO:0000256" key="4">
    <source>
        <dbReference type="ARBA" id="ARBA00023136"/>
    </source>
</evidence>
<feature type="transmembrane region" description="Helical" evidence="5">
    <location>
        <begin position="73"/>
        <end position="95"/>
    </location>
</feature>
<keyword evidence="2 5" id="KW-0812">Transmembrane</keyword>
<sequence>MKSDTNKLISALCYFSVFFAGFILPIAVYFIVDDLEVKRHAKHAFISHLIPLVTIPIFVFGGLLSGIGDGMSIVIILGFIVTFIVNIIVAIWNVVKGIQVLRTY</sequence>
<gene>
    <name evidence="6" type="ORF">JR050_15285</name>
</gene>
<proteinExistence type="predicted"/>
<reference evidence="6 7" key="1">
    <citation type="submission" date="2021-02" db="EMBL/GenBank/DDBJ databases">
        <title>Bacillus sp. RD4P76, an endophyte from a halophyte.</title>
        <authorList>
            <person name="Sun J.-Q."/>
        </authorList>
    </citation>
    <scope>NUCLEOTIDE SEQUENCE [LARGE SCALE GENOMIC DNA]</scope>
    <source>
        <strain evidence="6 7">RD4P76</strain>
    </source>
</reference>
<evidence type="ECO:0000256" key="2">
    <source>
        <dbReference type="ARBA" id="ARBA00022692"/>
    </source>
</evidence>
<keyword evidence="3 5" id="KW-1133">Transmembrane helix</keyword>
<evidence type="ECO:0000313" key="6">
    <source>
        <dbReference type="EMBL" id="MBM6619031.1"/>
    </source>
</evidence>